<feature type="compositionally biased region" description="Basic residues" evidence="1">
    <location>
        <begin position="197"/>
        <end position="217"/>
    </location>
</feature>
<feature type="compositionally biased region" description="Basic and acidic residues" evidence="1">
    <location>
        <begin position="28"/>
        <end position="40"/>
    </location>
</feature>
<dbReference type="EMBL" id="BT065843">
    <property type="protein sequence ID" value="ACN31719.1"/>
    <property type="molecule type" value="mRNA"/>
</dbReference>
<feature type="compositionally biased region" description="Acidic residues" evidence="1">
    <location>
        <begin position="247"/>
        <end position="257"/>
    </location>
</feature>
<reference evidence="2" key="1">
    <citation type="journal article" date="2009" name="PLoS Genet.">
        <title>Sequencing, mapping, and analysis of 27,455 maize full-length cDNAs.</title>
        <authorList>
            <person name="Soderlund C."/>
            <person name="Descour A."/>
            <person name="Kudrna D."/>
            <person name="Bomhoff M."/>
            <person name="Boyd L."/>
            <person name="Currie J."/>
            <person name="Angelova A."/>
            <person name="Collura K."/>
            <person name="Wissotski M."/>
            <person name="Ashley E."/>
            <person name="Morrow D."/>
            <person name="Fernandes J."/>
            <person name="Walbot V."/>
            <person name="Yu Y."/>
        </authorList>
    </citation>
    <scope>NUCLEOTIDE SEQUENCE</scope>
    <source>
        <strain evidence="2">B73</strain>
    </source>
</reference>
<proteinExistence type="evidence at transcript level"/>
<evidence type="ECO:0000256" key="1">
    <source>
        <dbReference type="SAM" id="MobiDB-lite"/>
    </source>
</evidence>
<protein>
    <submittedName>
        <fullName evidence="2">Uncharacterized protein</fullName>
    </submittedName>
</protein>
<evidence type="ECO:0000313" key="2">
    <source>
        <dbReference type="EMBL" id="ACN31719.1"/>
    </source>
</evidence>
<dbReference type="AlphaFoldDB" id="C0PC24"/>
<accession>C0PC24</accession>
<feature type="region of interest" description="Disordered" evidence="1">
    <location>
        <begin position="127"/>
        <end position="257"/>
    </location>
</feature>
<feature type="region of interest" description="Disordered" evidence="1">
    <location>
        <begin position="16"/>
        <end position="69"/>
    </location>
</feature>
<organism evidence="2">
    <name type="scientific">Zea mays</name>
    <name type="common">Maize</name>
    <dbReference type="NCBI Taxonomy" id="4577"/>
    <lineage>
        <taxon>Eukaryota</taxon>
        <taxon>Viridiplantae</taxon>
        <taxon>Streptophyta</taxon>
        <taxon>Embryophyta</taxon>
        <taxon>Tracheophyta</taxon>
        <taxon>Spermatophyta</taxon>
        <taxon>Magnoliopsida</taxon>
        <taxon>Liliopsida</taxon>
        <taxon>Poales</taxon>
        <taxon>Poaceae</taxon>
        <taxon>PACMAD clade</taxon>
        <taxon>Panicoideae</taxon>
        <taxon>Andropogonodae</taxon>
        <taxon>Andropogoneae</taxon>
        <taxon>Tripsacinae</taxon>
        <taxon>Zea</taxon>
    </lineage>
</organism>
<name>C0PC24_MAIZE</name>
<dbReference type="HOGENOM" id="CLU_1083214_0_0_1"/>
<sequence>MDRLFLNFGGCRFDGGVRRAAQGPQLHPAHEPPGLEDKEAGAAGDPGHGAVRGREGGADPPGEHLHQPQEAAHGIQALHRVGVDDAVAGVRGVRDDGVGRQPAADAAAVPRQHRLLARVLLPDGGLQLAPVPQRHGQPRPALHPLGHPAQAAPALPHRQGLPPDAAQRGRLRAQVQGRRPRAGPHRQGHPPPPGPRRPLRLRRLVLRGRRPKRRRRALLQPAGAREARGRQARRRVQAAQGHAQEDAVAEEFQEAAV</sequence>
<feature type="compositionally biased region" description="Basic residues" evidence="1">
    <location>
        <begin position="178"/>
        <end position="188"/>
    </location>
</feature>
<feature type="compositionally biased region" description="Basic and acidic residues" evidence="1">
    <location>
        <begin position="52"/>
        <end position="67"/>
    </location>
</feature>